<evidence type="ECO:0000313" key="3">
    <source>
        <dbReference type="EMBL" id="MBB5911173.1"/>
    </source>
</evidence>
<proteinExistence type="predicted"/>
<dbReference type="Proteomes" id="UP000540412">
    <property type="component" value="Unassembled WGS sequence"/>
</dbReference>
<evidence type="ECO:0000259" key="1">
    <source>
        <dbReference type="Pfam" id="PF13622"/>
    </source>
</evidence>
<dbReference type="RefSeq" id="WP_246829564.1">
    <property type="nucleotide sequence ID" value="NZ_JACHIT010000001.1"/>
</dbReference>
<dbReference type="SUPFAM" id="SSF54637">
    <property type="entry name" value="Thioesterase/thiol ester dehydrase-isomerase"/>
    <property type="match status" value="2"/>
</dbReference>
<accession>A0A7W9P8K8</accession>
<dbReference type="Gene3D" id="2.40.160.210">
    <property type="entry name" value="Acyl-CoA thioesterase, double hotdog domain"/>
    <property type="match status" value="1"/>
</dbReference>
<sequence>MTLEQAAIDPYYLSAGSGEDGAERYRATESTVSVWAATMQHGAPPSALLGRAVERCAPRADARVARLTMEILGPIPVAEIDVRAWVERPGKRVEMVAAELVAARPDGSRRVVATARAWRIATSDTAAVASAGITPLPPISATAGVDPTIPSGWDGGYLKTVDLRTISGGRRVWVRPLTVVVDDEPMSPLVRTLAVADIANGVGAQLDPVDWTFLNTDLTVTLFRAPEGEWIGLDVQTSLGPDGIGTVATVLHDEQGPLGRALQTLEVRARD</sequence>
<comment type="caution">
    <text evidence="3">The sequence shown here is derived from an EMBL/GenBank/DDBJ whole genome shotgun (WGS) entry which is preliminary data.</text>
</comment>
<evidence type="ECO:0000313" key="4">
    <source>
        <dbReference type="Proteomes" id="UP000540412"/>
    </source>
</evidence>
<dbReference type="InterPro" id="IPR029069">
    <property type="entry name" value="HotDog_dom_sf"/>
</dbReference>
<dbReference type="InterPro" id="IPR049449">
    <property type="entry name" value="TesB_ACOT8-like_N"/>
</dbReference>
<feature type="domain" description="Acyl-CoA thioesterase-like C-terminal" evidence="2">
    <location>
        <begin position="165"/>
        <end position="265"/>
    </location>
</feature>
<dbReference type="Pfam" id="PF13622">
    <property type="entry name" value="4HBT_3"/>
    <property type="match status" value="1"/>
</dbReference>
<name>A0A7W9P8K8_9NOCA</name>
<evidence type="ECO:0008006" key="5">
    <source>
        <dbReference type="Google" id="ProtNLM"/>
    </source>
</evidence>
<dbReference type="Pfam" id="PF20789">
    <property type="entry name" value="4HBT_3C"/>
    <property type="match status" value="1"/>
</dbReference>
<dbReference type="InterPro" id="IPR049450">
    <property type="entry name" value="ACOT8-like_C"/>
</dbReference>
<feature type="domain" description="Acyl-CoA thioesterase-like N-terminal HotDog" evidence="1">
    <location>
        <begin position="34"/>
        <end position="119"/>
    </location>
</feature>
<organism evidence="3 4">
    <name type="scientific">Nocardia transvalensis</name>
    <dbReference type="NCBI Taxonomy" id="37333"/>
    <lineage>
        <taxon>Bacteria</taxon>
        <taxon>Bacillati</taxon>
        <taxon>Actinomycetota</taxon>
        <taxon>Actinomycetes</taxon>
        <taxon>Mycobacteriales</taxon>
        <taxon>Nocardiaceae</taxon>
        <taxon>Nocardia</taxon>
    </lineage>
</organism>
<dbReference type="InterPro" id="IPR042171">
    <property type="entry name" value="Acyl-CoA_hotdog"/>
</dbReference>
<gene>
    <name evidence="3" type="ORF">BJY24_000040</name>
</gene>
<dbReference type="EMBL" id="JACHIT010000001">
    <property type="protein sequence ID" value="MBB5911173.1"/>
    <property type="molecule type" value="Genomic_DNA"/>
</dbReference>
<reference evidence="3 4" key="1">
    <citation type="submission" date="2020-08" db="EMBL/GenBank/DDBJ databases">
        <title>Sequencing the genomes of 1000 actinobacteria strains.</title>
        <authorList>
            <person name="Klenk H.-P."/>
        </authorList>
    </citation>
    <scope>NUCLEOTIDE SEQUENCE [LARGE SCALE GENOMIC DNA]</scope>
    <source>
        <strain evidence="3 4">DSM 43582</strain>
    </source>
</reference>
<dbReference type="AlphaFoldDB" id="A0A7W9P8K8"/>
<evidence type="ECO:0000259" key="2">
    <source>
        <dbReference type="Pfam" id="PF20789"/>
    </source>
</evidence>
<protein>
    <recommendedName>
        <fullName evidence="5">Thioesterase superfamily protein</fullName>
    </recommendedName>
</protein>
<keyword evidence="4" id="KW-1185">Reference proteome</keyword>